<reference evidence="6 7" key="1">
    <citation type="submission" date="2020-10" db="EMBL/GenBank/DDBJ databases">
        <title>Connecting structure to function with the recovery of over 1000 high-quality activated sludge metagenome-assembled genomes encoding full-length rRNA genes using long-read sequencing.</title>
        <authorList>
            <person name="Singleton C.M."/>
            <person name="Petriglieri F."/>
            <person name="Kristensen J.M."/>
            <person name="Kirkegaard R.H."/>
            <person name="Michaelsen T.Y."/>
            <person name="Andersen M.H."/>
            <person name="Karst S.M."/>
            <person name="Dueholm M.S."/>
            <person name="Nielsen P.H."/>
            <person name="Albertsen M."/>
        </authorList>
    </citation>
    <scope>NUCLEOTIDE SEQUENCE [LARGE SCALE GENOMIC DNA]</scope>
    <source>
        <strain evidence="6">Ega_18-Q3-R5-49_MAXAC.001</strain>
    </source>
</reference>
<dbReference type="PANTHER" id="PTHR30126:SF39">
    <property type="entry name" value="HTH-TYPE TRANSCRIPTIONAL REGULATOR CYSL"/>
    <property type="match status" value="1"/>
</dbReference>
<evidence type="ECO:0000313" key="7">
    <source>
        <dbReference type="Proteomes" id="UP000726105"/>
    </source>
</evidence>
<dbReference type="Pfam" id="PF03466">
    <property type="entry name" value="LysR_substrate"/>
    <property type="match status" value="1"/>
</dbReference>
<feature type="domain" description="HTH lysR-type" evidence="5">
    <location>
        <begin position="5"/>
        <end position="62"/>
    </location>
</feature>
<dbReference type="InterPro" id="IPR036390">
    <property type="entry name" value="WH_DNA-bd_sf"/>
</dbReference>
<dbReference type="GO" id="GO:0003700">
    <property type="term" value="F:DNA-binding transcription factor activity"/>
    <property type="evidence" value="ECO:0007669"/>
    <property type="project" value="InterPro"/>
</dbReference>
<dbReference type="Gene3D" id="1.10.10.10">
    <property type="entry name" value="Winged helix-like DNA-binding domain superfamily/Winged helix DNA-binding domain"/>
    <property type="match status" value="1"/>
</dbReference>
<dbReference type="AlphaFoldDB" id="A0A935ILP8"/>
<gene>
    <name evidence="6" type="ORF">IPI13_02825</name>
</gene>
<comment type="caution">
    <text evidence="6">The sequence shown here is derived from an EMBL/GenBank/DDBJ whole genome shotgun (WGS) entry which is preliminary data.</text>
</comment>
<evidence type="ECO:0000256" key="4">
    <source>
        <dbReference type="ARBA" id="ARBA00023163"/>
    </source>
</evidence>
<keyword evidence="2" id="KW-0805">Transcription regulation</keyword>
<accession>A0A935ILP8</accession>
<evidence type="ECO:0000256" key="1">
    <source>
        <dbReference type="ARBA" id="ARBA00009437"/>
    </source>
</evidence>
<dbReference type="PROSITE" id="PS50931">
    <property type="entry name" value="HTH_LYSR"/>
    <property type="match status" value="1"/>
</dbReference>
<dbReference type="InterPro" id="IPR036388">
    <property type="entry name" value="WH-like_DNA-bd_sf"/>
</dbReference>
<evidence type="ECO:0000256" key="3">
    <source>
        <dbReference type="ARBA" id="ARBA00023125"/>
    </source>
</evidence>
<dbReference type="SUPFAM" id="SSF46785">
    <property type="entry name" value="Winged helix' DNA-binding domain"/>
    <property type="match status" value="1"/>
</dbReference>
<evidence type="ECO:0000256" key="2">
    <source>
        <dbReference type="ARBA" id="ARBA00023015"/>
    </source>
</evidence>
<protein>
    <submittedName>
        <fullName evidence="6">LysR family transcriptional regulator</fullName>
    </submittedName>
</protein>
<proteinExistence type="inferred from homology"/>
<dbReference type="PANTHER" id="PTHR30126">
    <property type="entry name" value="HTH-TYPE TRANSCRIPTIONAL REGULATOR"/>
    <property type="match status" value="1"/>
</dbReference>
<dbReference type="Proteomes" id="UP000726105">
    <property type="component" value="Unassembled WGS sequence"/>
</dbReference>
<dbReference type="InterPro" id="IPR005119">
    <property type="entry name" value="LysR_subst-bd"/>
</dbReference>
<sequence>MSTRPDLRLLELLVALAEAGSLSGAGRAMGMAQPNVSRALSRLERQLSVQLVTRTPGGSSLTPEGVVVLEWARAALDAVDRVVIGAKSLAAQQDTSLHVAASLTVAEYLAPSWLSRLRRARPDVRVSLAVSNSDLVLEQVISGAVDLGFVEAPTVPRTVSSRVVARDELIVVVGPTHPWATRLDPVGPNELAATDLVMRESGSGTRQTLERALRVTGVEVGDTHLELASTAAVKSAAATGDTPAVLSQLAVATELGSGSLVRVPVEGLRLGRRLRAVWPAGMPLGGVAAELVRLAAEAPPAHPEIALAWSSLGADPGVSARR</sequence>
<dbReference type="SUPFAM" id="SSF53850">
    <property type="entry name" value="Periplasmic binding protein-like II"/>
    <property type="match status" value="1"/>
</dbReference>
<comment type="similarity">
    <text evidence="1">Belongs to the LysR transcriptional regulatory family.</text>
</comment>
<name>A0A935ILP8_9MICO</name>
<dbReference type="EMBL" id="JADJIB010000001">
    <property type="protein sequence ID" value="MBK7272119.1"/>
    <property type="molecule type" value="Genomic_DNA"/>
</dbReference>
<dbReference type="Gene3D" id="3.40.190.10">
    <property type="entry name" value="Periplasmic binding protein-like II"/>
    <property type="match status" value="2"/>
</dbReference>
<dbReference type="InterPro" id="IPR000847">
    <property type="entry name" value="LysR_HTH_N"/>
</dbReference>
<keyword evidence="4" id="KW-0804">Transcription</keyword>
<evidence type="ECO:0000259" key="5">
    <source>
        <dbReference type="PROSITE" id="PS50931"/>
    </source>
</evidence>
<dbReference type="Pfam" id="PF00126">
    <property type="entry name" value="HTH_1"/>
    <property type="match status" value="1"/>
</dbReference>
<dbReference type="GO" id="GO:0000976">
    <property type="term" value="F:transcription cis-regulatory region binding"/>
    <property type="evidence" value="ECO:0007669"/>
    <property type="project" value="TreeGrafter"/>
</dbReference>
<evidence type="ECO:0000313" key="6">
    <source>
        <dbReference type="EMBL" id="MBK7272119.1"/>
    </source>
</evidence>
<keyword evidence="3" id="KW-0238">DNA-binding</keyword>
<organism evidence="6 7">
    <name type="scientific">Candidatus Phosphoribacter hodrii</name>
    <dbReference type="NCBI Taxonomy" id="2953743"/>
    <lineage>
        <taxon>Bacteria</taxon>
        <taxon>Bacillati</taxon>
        <taxon>Actinomycetota</taxon>
        <taxon>Actinomycetes</taxon>
        <taxon>Micrococcales</taxon>
        <taxon>Dermatophilaceae</taxon>
        <taxon>Candidatus Phosphoribacter</taxon>
    </lineage>
</organism>